<protein>
    <recommendedName>
        <fullName evidence="7">Histidine-containing phosphotransfer protein</fullName>
    </recommendedName>
</protein>
<evidence type="ECO:0000256" key="2">
    <source>
        <dbReference type="ARBA" id="ARBA00022864"/>
    </source>
</evidence>
<comment type="subcellular location">
    <subcellularLocation>
        <location evidence="7">Cytoplasm</location>
        <location evidence="7">Cytosol</location>
    </subcellularLocation>
    <subcellularLocation>
        <location evidence="7">Nucleus</location>
    </subcellularLocation>
</comment>
<dbReference type="PANTHER" id="PTHR28242:SF64">
    <property type="entry name" value="HISTIDINE-CONTAINING PHOSPHOTRANSFER PROTEIN"/>
    <property type="match status" value="1"/>
</dbReference>
<feature type="modified residue" description="Phosphohistidine" evidence="6">
    <location>
        <position position="101"/>
    </location>
</feature>
<name>A0A9Q0GAY9_9ROSI</name>
<dbReference type="PANTHER" id="PTHR28242">
    <property type="entry name" value="PHOSPHORELAY INTERMEDIATE PROTEIN YPD1"/>
    <property type="match status" value="1"/>
</dbReference>
<proteinExistence type="predicted"/>
<dbReference type="GO" id="GO:0009927">
    <property type="term" value="F:histidine phosphotransfer kinase activity"/>
    <property type="evidence" value="ECO:0007669"/>
    <property type="project" value="UniProtKB-UniRule"/>
</dbReference>
<dbReference type="GO" id="GO:0009736">
    <property type="term" value="P:cytokinin-activated signaling pathway"/>
    <property type="evidence" value="ECO:0007669"/>
    <property type="project" value="UniProtKB-KW"/>
</dbReference>
<evidence type="ECO:0000256" key="7">
    <source>
        <dbReference type="RuleBase" id="RU369004"/>
    </source>
</evidence>
<evidence type="ECO:0000313" key="10">
    <source>
        <dbReference type="Proteomes" id="UP001141552"/>
    </source>
</evidence>
<dbReference type="Proteomes" id="UP001141552">
    <property type="component" value="Unassembled WGS sequence"/>
</dbReference>
<keyword evidence="5" id="KW-0539">Nucleus</keyword>
<comment type="domain">
    <text evidence="7">Histidine-containing phosphotransfer domain (HPt) contains an active histidine that mediates the phosphotransfer.</text>
</comment>
<evidence type="ECO:0000256" key="5">
    <source>
        <dbReference type="ARBA" id="ARBA00023242"/>
    </source>
</evidence>
<dbReference type="GO" id="GO:0005634">
    <property type="term" value="C:nucleus"/>
    <property type="evidence" value="ECO:0007669"/>
    <property type="project" value="UniProtKB-SubCell"/>
</dbReference>
<dbReference type="AlphaFoldDB" id="A0A9Q0GAY9"/>
<dbReference type="EMBL" id="JAKUCV010001323">
    <property type="protein sequence ID" value="KAJ4846859.1"/>
    <property type="molecule type" value="Genomic_DNA"/>
</dbReference>
<keyword evidence="3" id="KW-0007">Acetylation</keyword>
<comment type="function">
    <text evidence="7">Functions as a two-component phosphorelay mediators between cytokinin sensor histidine kinases and response regulators (B-type ARRs). Plays an important role in propagating cytokinin signal transduction.</text>
</comment>
<dbReference type="GO" id="GO:0043424">
    <property type="term" value="F:protein histidine kinase binding"/>
    <property type="evidence" value="ECO:0007669"/>
    <property type="project" value="UniProtKB-UniRule"/>
</dbReference>
<keyword evidence="2 7" id="KW-0932">Cytokinin signaling pathway</keyword>
<dbReference type="CDD" id="cd00088">
    <property type="entry name" value="HPT"/>
    <property type="match status" value="1"/>
</dbReference>
<evidence type="ECO:0000256" key="6">
    <source>
        <dbReference type="PROSITE-ProRule" id="PRU00110"/>
    </source>
</evidence>
<keyword evidence="6" id="KW-0597">Phosphoprotein</keyword>
<dbReference type="FunFam" id="1.20.120.160:FF:000001">
    <property type="entry name" value="Histidine-containing phosphotransfer protein 1"/>
    <property type="match status" value="1"/>
</dbReference>
<dbReference type="InterPro" id="IPR008207">
    <property type="entry name" value="Sig_transdc_His_kin_Hpt_dom"/>
</dbReference>
<reference evidence="9" key="2">
    <citation type="journal article" date="2023" name="Plants (Basel)">
        <title>Annotation of the Turnera subulata (Passifloraceae) Draft Genome Reveals the S-Locus Evolved after the Divergence of Turneroideae from Passifloroideae in a Stepwise Manner.</title>
        <authorList>
            <person name="Henning P.M."/>
            <person name="Roalson E.H."/>
            <person name="Mir W."/>
            <person name="McCubbin A.G."/>
            <person name="Shore J.S."/>
        </authorList>
    </citation>
    <scope>NUCLEOTIDE SEQUENCE</scope>
    <source>
        <strain evidence="9">F60SS</strain>
    </source>
</reference>
<dbReference type="InterPro" id="IPR036641">
    <property type="entry name" value="HPT_dom_sf"/>
</dbReference>
<keyword evidence="4 7" id="KW-0902">Two-component regulatory system</keyword>
<organism evidence="9 10">
    <name type="scientific">Turnera subulata</name>
    <dbReference type="NCBI Taxonomy" id="218843"/>
    <lineage>
        <taxon>Eukaryota</taxon>
        <taxon>Viridiplantae</taxon>
        <taxon>Streptophyta</taxon>
        <taxon>Embryophyta</taxon>
        <taxon>Tracheophyta</taxon>
        <taxon>Spermatophyta</taxon>
        <taxon>Magnoliopsida</taxon>
        <taxon>eudicotyledons</taxon>
        <taxon>Gunneridae</taxon>
        <taxon>Pentapetalae</taxon>
        <taxon>rosids</taxon>
        <taxon>fabids</taxon>
        <taxon>Malpighiales</taxon>
        <taxon>Passifloraceae</taxon>
        <taxon>Turnera</taxon>
    </lineage>
</organism>
<keyword evidence="10" id="KW-1185">Reference proteome</keyword>
<evidence type="ECO:0000256" key="1">
    <source>
        <dbReference type="ARBA" id="ARBA00022490"/>
    </source>
</evidence>
<evidence type="ECO:0000313" key="9">
    <source>
        <dbReference type="EMBL" id="KAJ4846859.1"/>
    </source>
</evidence>
<dbReference type="SUPFAM" id="SSF47226">
    <property type="entry name" value="Histidine-containing phosphotransfer domain, HPT domain"/>
    <property type="match status" value="1"/>
</dbReference>
<dbReference type="Gene3D" id="1.20.120.160">
    <property type="entry name" value="HPT domain"/>
    <property type="match status" value="1"/>
</dbReference>
<accession>A0A9Q0GAY9</accession>
<dbReference type="Pfam" id="PF01627">
    <property type="entry name" value="Hpt"/>
    <property type="match status" value="1"/>
</dbReference>
<sequence length="166" mass="18760">MLLCLFSIRPNSNTHKTFTHCNMALPALKAQLNSFVQSLLDEGVLDSQFAQVQALQDESNPNFVAEVIISFCNDAEKIITDLNKNLSHQNVDFPKLDSCVHQLKGSSSSIGAQRLKLACVELHQASDGKNKAGWRREYHPSKPIKNDKIMMNILWVDYKDAERKFN</sequence>
<comment type="caution">
    <text evidence="9">The sequence shown here is derived from an EMBL/GenBank/DDBJ whole genome shotgun (WGS) entry which is preliminary data.</text>
</comment>
<evidence type="ECO:0000256" key="3">
    <source>
        <dbReference type="ARBA" id="ARBA00022990"/>
    </source>
</evidence>
<dbReference type="GO" id="GO:0005829">
    <property type="term" value="C:cytosol"/>
    <property type="evidence" value="ECO:0007669"/>
    <property type="project" value="UniProtKB-SubCell"/>
</dbReference>
<gene>
    <name evidence="9" type="ORF">Tsubulata_011857</name>
</gene>
<dbReference type="OrthoDB" id="1673781at2759"/>
<reference evidence="9" key="1">
    <citation type="submission" date="2022-02" db="EMBL/GenBank/DDBJ databases">
        <authorList>
            <person name="Henning P.M."/>
            <person name="McCubbin A.G."/>
            <person name="Shore J.S."/>
        </authorList>
    </citation>
    <scope>NUCLEOTIDE SEQUENCE</scope>
    <source>
        <strain evidence="9">F60SS</strain>
        <tissue evidence="9">Leaves</tissue>
    </source>
</reference>
<evidence type="ECO:0000256" key="4">
    <source>
        <dbReference type="ARBA" id="ARBA00023012"/>
    </source>
</evidence>
<evidence type="ECO:0000259" key="8">
    <source>
        <dbReference type="PROSITE" id="PS50894"/>
    </source>
</evidence>
<dbReference type="GO" id="GO:0000160">
    <property type="term" value="P:phosphorelay signal transduction system"/>
    <property type="evidence" value="ECO:0007669"/>
    <property type="project" value="UniProtKB-UniRule"/>
</dbReference>
<feature type="domain" description="HPt" evidence="8">
    <location>
        <begin position="60"/>
        <end position="166"/>
    </location>
</feature>
<keyword evidence="1" id="KW-0963">Cytoplasm</keyword>
<dbReference type="PROSITE" id="PS50894">
    <property type="entry name" value="HPT"/>
    <property type="match status" value="1"/>
</dbReference>
<dbReference type="InterPro" id="IPR045871">
    <property type="entry name" value="AHP1-5/YPD1"/>
</dbReference>